<evidence type="ECO:0000313" key="1">
    <source>
        <dbReference type="EMBL" id="MFD2263411.1"/>
    </source>
</evidence>
<protein>
    <recommendedName>
        <fullName evidence="3">GAF domain-containing protein</fullName>
    </recommendedName>
</protein>
<dbReference type="SUPFAM" id="SSF55781">
    <property type="entry name" value="GAF domain-like"/>
    <property type="match status" value="1"/>
</dbReference>
<name>A0ABW5DSE2_9PROT</name>
<accession>A0ABW5DSE2</accession>
<keyword evidence="2" id="KW-1185">Reference proteome</keyword>
<comment type="caution">
    <text evidence="1">The sequence shown here is derived from an EMBL/GenBank/DDBJ whole genome shotgun (WGS) entry which is preliminary data.</text>
</comment>
<proteinExistence type="predicted"/>
<dbReference type="RefSeq" id="WP_379876416.1">
    <property type="nucleotide sequence ID" value="NZ_JBHUIP010000011.1"/>
</dbReference>
<dbReference type="EMBL" id="JBHUIP010000011">
    <property type="protein sequence ID" value="MFD2263411.1"/>
    <property type="molecule type" value="Genomic_DNA"/>
</dbReference>
<organism evidence="1 2">
    <name type="scientific">Lacibacterium aquatile</name>
    <dbReference type="NCBI Taxonomy" id="1168082"/>
    <lineage>
        <taxon>Bacteria</taxon>
        <taxon>Pseudomonadati</taxon>
        <taxon>Pseudomonadota</taxon>
        <taxon>Alphaproteobacteria</taxon>
        <taxon>Rhodospirillales</taxon>
        <taxon>Rhodospirillaceae</taxon>
    </lineage>
</organism>
<evidence type="ECO:0008006" key="3">
    <source>
        <dbReference type="Google" id="ProtNLM"/>
    </source>
</evidence>
<gene>
    <name evidence="1" type="ORF">ACFSM5_10970</name>
</gene>
<evidence type="ECO:0000313" key="2">
    <source>
        <dbReference type="Proteomes" id="UP001597295"/>
    </source>
</evidence>
<dbReference type="Proteomes" id="UP001597295">
    <property type="component" value="Unassembled WGS sequence"/>
</dbReference>
<sequence length="226" mass="24778">MLDTLDRGVAALYAAAGQEEAWTVAAAQLADALKSAGGTLLVYNRANARKWVMCESTIGPEFRDQYFSDFVDDSPTHGLLRRSPVGTIANVDDLLPEANFRDTRMYRGFLKPFGLGRIMSAHVARSDDEMIAAAFYRSASQAPFSSTDMTAFRMLAPHIGRAIRLGNQMAASSAFNKLSLAALDQNGTAIIFDFVINSPRNNTWLSTAGFQPPSSRFIPVFQHFLD</sequence>
<reference evidence="2" key="1">
    <citation type="journal article" date="2019" name="Int. J. Syst. Evol. Microbiol.">
        <title>The Global Catalogue of Microorganisms (GCM) 10K type strain sequencing project: providing services to taxonomists for standard genome sequencing and annotation.</title>
        <authorList>
            <consortium name="The Broad Institute Genomics Platform"/>
            <consortium name="The Broad Institute Genome Sequencing Center for Infectious Disease"/>
            <person name="Wu L."/>
            <person name="Ma J."/>
        </authorList>
    </citation>
    <scope>NUCLEOTIDE SEQUENCE [LARGE SCALE GENOMIC DNA]</scope>
    <source>
        <strain evidence="2">CGMCC 1.19062</strain>
    </source>
</reference>